<dbReference type="PANTHER" id="PTHR33048">
    <property type="entry name" value="PTH11-LIKE INTEGRAL MEMBRANE PROTEIN (AFU_ORTHOLOGUE AFUA_5G11245)"/>
    <property type="match status" value="1"/>
</dbReference>
<feature type="transmembrane region" description="Helical" evidence="6">
    <location>
        <begin position="99"/>
        <end position="119"/>
    </location>
</feature>
<evidence type="ECO:0000256" key="1">
    <source>
        <dbReference type="ARBA" id="ARBA00004141"/>
    </source>
</evidence>
<dbReference type="Proteomes" id="UP000250140">
    <property type="component" value="Unassembled WGS sequence"/>
</dbReference>
<name>A0A8E2EW55_9PEZI</name>
<feature type="transmembrane region" description="Helical" evidence="6">
    <location>
        <begin position="131"/>
        <end position="152"/>
    </location>
</feature>
<feature type="transmembrane region" description="Helical" evidence="6">
    <location>
        <begin position="172"/>
        <end position="197"/>
    </location>
</feature>
<feature type="transmembrane region" description="Helical" evidence="6">
    <location>
        <begin position="44"/>
        <end position="65"/>
    </location>
</feature>
<evidence type="ECO:0000256" key="5">
    <source>
        <dbReference type="ARBA" id="ARBA00038359"/>
    </source>
</evidence>
<dbReference type="PANTHER" id="PTHR33048:SF155">
    <property type="entry name" value="INTEGRAL MEMBRANE PROTEIN"/>
    <property type="match status" value="1"/>
</dbReference>
<comment type="subcellular location">
    <subcellularLocation>
        <location evidence="1">Membrane</location>
        <topology evidence="1">Multi-pass membrane protein</topology>
    </subcellularLocation>
</comment>
<keyword evidence="4 6" id="KW-0472">Membrane</keyword>
<evidence type="ECO:0000256" key="3">
    <source>
        <dbReference type="ARBA" id="ARBA00022989"/>
    </source>
</evidence>
<evidence type="ECO:0000256" key="4">
    <source>
        <dbReference type="ARBA" id="ARBA00023136"/>
    </source>
</evidence>
<keyword evidence="2 6" id="KW-0812">Transmembrane</keyword>
<evidence type="ECO:0000256" key="6">
    <source>
        <dbReference type="SAM" id="Phobius"/>
    </source>
</evidence>
<comment type="similarity">
    <text evidence="5">Belongs to the SAT4 family.</text>
</comment>
<gene>
    <name evidence="8" type="ORF">AOQ84DRAFT_399564</name>
</gene>
<evidence type="ECO:0000256" key="2">
    <source>
        <dbReference type="ARBA" id="ARBA00022692"/>
    </source>
</evidence>
<dbReference type="InterPro" id="IPR052337">
    <property type="entry name" value="SAT4-like"/>
</dbReference>
<evidence type="ECO:0000259" key="7">
    <source>
        <dbReference type="Pfam" id="PF20684"/>
    </source>
</evidence>
<dbReference type="AlphaFoldDB" id="A0A8E2EW55"/>
<sequence length="296" mass="33700">MYGGDTDRRSFLITINWVFCSIALCAVTLRLVSRRMLEKKNWEIDDGFIVFAMTIIVAKTIWMTVNISMGYGRHLEALLAEDPVKTMKLARSSYSINAISLWTWTLPKLPVVALLVRLFQVYSNNLSRVLYSLLGFLLLWNSVMTIVTFVQCSPVEKNWNPRVAGTCWNSKIYLGLGYFAGSYSATLDFIYAIYPMVRISKLQMERSRKILIAASFSLGIPAGIVSLYKTTTIAALLNEKDPTCMTTERLGCELKSLICTICSTHSRCRCSNDETCNNPDRQAYQRLDLTYQWMVF</sequence>
<dbReference type="InterPro" id="IPR049326">
    <property type="entry name" value="Rhodopsin_dom_fungi"/>
</dbReference>
<evidence type="ECO:0000313" key="8">
    <source>
        <dbReference type="EMBL" id="OCL05428.1"/>
    </source>
</evidence>
<dbReference type="OrthoDB" id="3934549at2759"/>
<dbReference type="Pfam" id="PF20684">
    <property type="entry name" value="Fung_rhodopsin"/>
    <property type="match status" value="1"/>
</dbReference>
<feature type="transmembrane region" description="Helical" evidence="6">
    <location>
        <begin position="12"/>
        <end position="32"/>
    </location>
</feature>
<dbReference type="EMBL" id="KV750287">
    <property type="protein sequence ID" value="OCL05428.1"/>
    <property type="molecule type" value="Genomic_DNA"/>
</dbReference>
<keyword evidence="3 6" id="KW-1133">Transmembrane helix</keyword>
<proteinExistence type="inferred from homology"/>
<feature type="domain" description="Rhodopsin" evidence="7">
    <location>
        <begin position="29"/>
        <end position="248"/>
    </location>
</feature>
<dbReference type="GO" id="GO:0016020">
    <property type="term" value="C:membrane"/>
    <property type="evidence" value="ECO:0007669"/>
    <property type="project" value="UniProtKB-SubCell"/>
</dbReference>
<organism evidence="8 9">
    <name type="scientific">Glonium stellatum</name>
    <dbReference type="NCBI Taxonomy" id="574774"/>
    <lineage>
        <taxon>Eukaryota</taxon>
        <taxon>Fungi</taxon>
        <taxon>Dikarya</taxon>
        <taxon>Ascomycota</taxon>
        <taxon>Pezizomycotina</taxon>
        <taxon>Dothideomycetes</taxon>
        <taxon>Pleosporomycetidae</taxon>
        <taxon>Gloniales</taxon>
        <taxon>Gloniaceae</taxon>
        <taxon>Glonium</taxon>
    </lineage>
</organism>
<protein>
    <recommendedName>
        <fullName evidence="7">Rhodopsin domain-containing protein</fullName>
    </recommendedName>
</protein>
<accession>A0A8E2EW55</accession>
<keyword evidence="9" id="KW-1185">Reference proteome</keyword>
<evidence type="ECO:0000313" key="9">
    <source>
        <dbReference type="Proteomes" id="UP000250140"/>
    </source>
</evidence>
<reference evidence="8 9" key="1">
    <citation type="journal article" date="2016" name="Nat. Commun.">
        <title>Ectomycorrhizal ecology is imprinted in the genome of the dominant symbiotic fungus Cenococcum geophilum.</title>
        <authorList>
            <consortium name="DOE Joint Genome Institute"/>
            <person name="Peter M."/>
            <person name="Kohler A."/>
            <person name="Ohm R.A."/>
            <person name="Kuo A."/>
            <person name="Krutzmann J."/>
            <person name="Morin E."/>
            <person name="Arend M."/>
            <person name="Barry K.W."/>
            <person name="Binder M."/>
            <person name="Choi C."/>
            <person name="Clum A."/>
            <person name="Copeland A."/>
            <person name="Grisel N."/>
            <person name="Haridas S."/>
            <person name="Kipfer T."/>
            <person name="LaButti K."/>
            <person name="Lindquist E."/>
            <person name="Lipzen A."/>
            <person name="Maire R."/>
            <person name="Meier B."/>
            <person name="Mihaltcheva S."/>
            <person name="Molinier V."/>
            <person name="Murat C."/>
            <person name="Poggeler S."/>
            <person name="Quandt C.A."/>
            <person name="Sperisen C."/>
            <person name="Tritt A."/>
            <person name="Tisserant E."/>
            <person name="Crous P.W."/>
            <person name="Henrissat B."/>
            <person name="Nehls U."/>
            <person name="Egli S."/>
            <person name="Spatafora J.W."/>
            <person name="Grigoriev I.V."/>
            <person name="Martin F.M."/>
        </authorList>
    </citation>
    <scope>NUCLEOTIDE SEQUENCE [LARGE SCALE GENOMIC DNA]</scope>
    <source>
        <strain evidence="8 9">CBS 207.34</strain>
    </source>
</reference>
<feature type="transmembrane region" description="Helical" evidence="6">
    <location>
        <begin position="209"/>
        <end position="228"/>
    </location>
</feature>